<feature type="region of interest" description="Disordered" evidence="5">
    <location>
        <begin position="240"/>
        <end position="266"/>
    </location>
</feature>
<accession>A0AAV3TC37</accession>
<evidence type="ECO:0000256" key="2">
    <source>
        <dbReference type="ARBA" id="ARBA00022448"/>
    </source>
</evidence>
<reference evidence="7 8" key="1">
    <citation type="journal article" date="2019" name="Int. J. Syst. Evol. Microbiol.">
        <title>The Global Catalogue of Microorganisms (GCM) 10K type strain sequencing project: providing services to taxonomists for standard genome sequencing and annotation.</title>
        <authorList>
            <consortium name="The Broad Institute Genomics Platform"/>
            <consortium name="The Broad Institute Genome Sequencing Center for Infectious Disease"/>
            <person name="Wu L."/>
            <person name="Ma J."/>
        </authorList>
    </citation>
    <scope>NUCLEOTIDE SEQUENCE [LARGE SCALE GENOMIC DNA]</scope>
    <source>
        <strain evidence="7 8">JCM 16328</strain>
    </source>
</reference>
<dbReference type="InterPro" id="IPR003439">
    <property type="entry name" value="ABC_transporter-like_ATP-bd"/>
</dbReference>
<keyword evidence="8" id="KW-1185">Reference proteome</keyword>
<comment type="caution">
    <text evidence="7">The sequence shown here is derived from an EMBL/GenBank/DDBJ whole genome shotgun (WGS) entry which is preliminary data.</text>
</comment>
<proteinExistence type="inferred from homology"/>
<evidence type="ECO:0000256" key="5">
    <source>
        <dbReference type="SAM" id="MobiDB-lite"/>
    </source>
</evidence>
<organism evidence="7 8">
    <name type="scientific">Natronoarchaeum mannanilyticum</name>
    <dbReference type="NCBI Taxonomy" id="926360"/>
    <lineage>
        <taxon>Archaea</taxon>
        <taxon>Methanobacteriati</taxon>
        <taxon>Methanobacteriota</taxon>
        <taxon>Stenosarchaea group</taxon>
        <taxon>Halobacteria</taxon>
        <taxon>Halobacteriales</taxon>
        <taxon>Natronoarchaeaceae</taxon>
    </lineage>
</organism>
<feature type="compositionally biased region" description="Basic and acidic residues" evidence="5">
    <location>
        <begin position="240"/>
        <end position="249"/>
    </location>
</feature>
<protein>
    <submittedName>
        <fullName evidence="7">ABC transporter ATP-binding protein</fullName>
    </submittedName>
</protein>
<comment type="similarity">
    <text evidence="1">Belongs to the ABC transporter superfamily.</text>
</comment>
<evidence type="ECO:0000259" key="6">
    <source>
        <dbReference type="PROSITE" id="PS50893"/>
    </source>
</evidence>
<evidence type="ECO:0000256" key="1">
    <source>
        <dbReference type="ARBA" id="ARBA00005417"/>
    </source>
</evidence>
<evidence type="ECO:0000313" key="8">
    <source>
        <dbReference type="Proteomes" id="UP001500420"/>
    </source>
</evidence>
<gene>
    <name evidence="7" type="ORF">GCM10009020_23890</name>
</gene>
<name>A0AAV3TC37_9EURY</name>
<dbReference type="Pfam" id="PF00005">
    <property type="entry name" value="ABC_tran"/>
    <property type="match status" value="1"/>
</dbReference>
<dbReference type="EMBL" id="BAAADV010000004">
    <property type="protein sequence ID" value="GAA0675456.1"/>
    <property type="molecule type" value="Genomic_DNA"/>
</dbReference>
<evidence type="ECO:0000313" key="7">
    <source>
        <dbReference type="EMBL" id="GAA0675456.1"/>
    </source>
</evidence>
<dbReference type="AlphaFoldDB" id="A0AAV3TC37"/>
<evidence type="ECO:0000256" key="4">
    <source>
        <dbReference type="ARBA" id="ARBA00022840"/>
    </source>
</evidence>
<dbReference type="GO" id="GO:0005524">
    <property type="term" value="F:ATP binding"/>
    <property type="evidence" value="ECO:0007669"/>
    <property type="project" value="UniProtKB-KW"/>
</dbReference>
<dbReference type="SMART" id="SM00382">
    <property type="entry name" value="AAA"/>
    <property type="match status" value="1"/>
</dbReference>
<dbReference type="InterPro" id="IPR027417">
    <property type="entry name" value="P-loop_NTPase"/>
</dbReference>
<dbReference type="RefSeq" id="WP_343774253.1">
    <property type="nucleotide sequence ID" value="NZ_BAAADV010000004.1"/>
</dbReference>
<dbReference type="PANTHER" id="PTHR43335">
    <property type="entry name" value="ABC TRANSPORTER, ATP-BINDING PROTEIN"/>
    <property type="match status" value="1"/>
</dbReference>
<keyword evidence="2" id="KW-0813">Transport</keyword>
<feature type="domain" description="ABC transporter" evidence="6">
    <location>
        <begin position="6"/>
        <end position="235"/>
    </location>
</feature>
<keyword evidence="4 7" id="KW-0067">ATP-binding</keyword>
<dbReference type="SUPFAM" id="SSF52540">
    <property type="entry name" value="P-loop containing nucleoside triphosphate hydrolases"/>
    <property type="match status" value="1"/>
</dbReference>
<dbReference type="PROSITE" id="PS50893">
    <property type="entry name" value="ABC_TRANSPORTER_2"/>
    <property type="match status" value="1"/>
</dbReference>
<dbReference type="PANTHER" id="PTHR43335:SF4">
    <property type="entry name" value="ABC TRANSPORTER, ATP-BINDING PROTEIN"/>
    <property type="match status" value="1"/>
</dbReference>
<dbReference type="Proteomes" id="UP001500420">
    <property type="component" value="Unassembled WGS sequence"/>
</dbReference>
<dbReference type="InterPro" id="IPR003593">
    <property type="entry name" value="AAA+_ATPase"/>
</dbReference>
<keyword evidence="3" id="KW-0547">Nucleotide-binding</keyword>
<dbReference type="Gene3D" id="3.40.50.300">
    <property type="entry name" value="P-loop containing nucleotide triphosphate hydrolases"/>
    <property type="match status" value="1"/>
</dbReference>
<evidence type="ECO:0000256" key="3">
    <source>
        <dbReference type="ARBA" id="ARBA00022741"/>
    </source>
</evidence>
<sequence>MTEDAIVADGLTKRFGEKTAVNDVSLSIPRGTVYGFLGPNGAGKTTTMRMLTALTEPTAGSATVAGVPVSNRRQLTRHIGYLPADPPVFDELTAWEQLRHVARLHGVSDGDADERIETLLDRFDLLADADDRIASYSTGMAKKVGIIAALFHEPDVVFLDEPTSGLDPRAARTVRDTIADLVTREMTVFLSTHILPIVDELADTIGVINEGELVAEAPPAELKTLADESPDLETAFLEITAERDRDATDGRSAGSGATAAEGPTDV</sequence>
<dbReference type="GO" id="GO:0016887">
    <property type="term" value="F:ATP hydrolysis activity"/>
    <property type="evidence" value="ECO:0007669"/>
    <property type="project" value="InterPro"/>
</dbReference>